<evidence type="ECO:0000313" key="1">
    <source>
        <dbReference type="Ensembl" id="ENSPSMP00000035031.1"/>
    </source>
</evidence>
<proteinExistence type="predicted"/>
<dbReference type="Proteomes" id="UP000694414">
    <property type="component" value="Unplaced"/>
</dbReference>
<dbReference type="GeneTree" id="ENSGT00940000162340"/>
<dbReference type="AlphaFoldDB" id="A0A8C9AKK8"/>
<reference evidence="1" key="2">
    <citation type="submission" date="2025-09" db="UniProtKB">
        <authorList>
            <consortium name="Ensembl"/>
        </authorList>
    </citation>
    <scope>IDENTIFICATION</scope>
</reference>
<dbReference type="InterPro" id="IPR052356">
    <property type="entry name" value="Thiol_S-MT"/>
</dbReference>
<dbReference type="Ensembl" id="ENSPSMT00000040396.1">
    <property type="protein sequence ID" value="ENSPSMP00000035031.1"/>
    <property type="gene ID" value="ENSPSMG00000024144.1"/>
</dbReference>
<dbReference type="GO" id="GO:0008168">
    <property type="term" value="F:methyltransferase activity"/>
    <property type="evidence" value="ECO:0007669"/>
    <property type="project" value="TreeGrafter"/>
</dbReference>
<name>A0A8C9AKK8_PROSS</name>
<dbReference type="PANTHER" id="PTHR45036:SF6">
    <property type="entry name" value="THIOL S-METHYLTRANSFERASE TMT1B"/>
    <property type="match status" value="1"/>
</dbReference>
<dbReference type="PANTHER" id="PTHR45036">
    <property type="entry name" value="METHYLTRANSFERASE LIKE 7B"/>
    <property type="match status" value="1"/>
</dbReference>
<evidence type="ECO:0000313" key="2">
    <source>
        <dbReference type="Proteomes" id="UP000694414"/>
    </source>
</evidence>
<keyword evidence="2" id="KW-1185">Reference proteome</keyword>
<accession>A0A8C9AKK8</accession>
<organism evidence="1 2">
    <name type="scientific">Prolemur simus</name>
    <name type="common">Greater bamboo lemur</name>
    <name type="synonym">Hapalemur simus</name>
    <dbReference type="NCBI Taxonomy" id="1328070"/>
    <lineage>
        <taxon>Eukaryota</taxon>
        <taxon>Metazoa</taxon>
        <taxon>Chordata</taxon>
        <taxon>Craniata</taxon>
        <taxon>Vertebrata</taxon>
        <taxon>Euteleostomi</taxon>
        <taxon>Mammalia</taxon>
        <taxon>Eutheria</taxon>
        <taxon>Euarchontoglires</taxon>
        <taxon>Primates</taxon>
        <taxon>Strepsirrhini</taxon>
        <taxon>Lemuriformes</taxon>
        <taxon>Lemuridae</taxon>
        <taxon>Prolemur</taxon>
    </lineage>
</organism>
<reference evidence="1" key="1">
    <citation type="submission" date="2025-08" db="UniProtKB">
        <authorList>
            <consortium name="Ensembl"/>
        </authorList>
    </citation>
    <scope>IDENTIFICATION</scope>
</reference>
<sequence>MQKRSGTGHWAFMWQEVLQPTWKHTGDGCCLTRETWRDLGTARFSDIQMEQPPLFKWLPGGPHIMGKAVK</sequence>
<protein>
    <submittedName>
        <fullName evidence="1">Uncharacterized protein</fullName>
    </submittedName>
</protein>